<dbReference type="EMBL" id="JH767138">
    <property type="protein sequence ID" value="EQC39477.1"/>
    <property type="molecule type" value="Genomic_DNA"/>
</dbReference>
<protein>
    <submittedName>
        <fullName evidence="2">Uncharacterized protein</fullName>
    </submittedName>
</protein>
<dbReference type="VEuPathDB" id="FungiDB:SDRG_02920"/>
<organism evidence="2 3">
    <name type="scientific">Saprolegnia diclina (strain VS20)</name>
    <dbReference type="NCBI Taxonomy" id="1156394"/>
    <lineage>
        <taxon>Eukaryota</taxon>
        <taxon>Sar</taxon>
        <taxon>Stramenopiles</taxon>
        <taxon>Oomycota</taxon>
        <taxon>Saprolegniomycetes</taxon>
        <taxon>Saprolegniales</taxon>
        <taxon>Saprolegniaceae</taxon>
        <taxon>Saprolegnia</taxon>
    </lineage>
</organism>
<feature type="compositionally biased region" description="Basic and acidic residues" evidence="1">
    <location>
        <begin position="1"/>
        <end position="25"/>
    </location>
</feature>
<dbReference type="Proteomes" id="UP000030762">
    <property type="component" value="Unassembled WGS sequence"/>
</dbReference>
<dbReference type="AlphaFoldDB" id="T0S9P8"/>
<feature type="region of interest" description="Disordered" evidence="1">
    <location>
        <begin position="1"/>
        <end position="49"/>
    </location>
</feature>
<accession>T0S9P8</accession>
<name>T0S9P8_SAPDV</name>
<evidence type="ECO:0000313" key="3">
    <source>
        <dbReference type="Proteomes" id="UP000030762"/>
    </source>
</evidence>
<reference evidence="2 3" key="1">
    <citation type="submission" date="2012-04" db="EMBL/GenBank/DDBJ databases">
        <title>The Genome Sequence of Saprolegnia declina VS20.</title>
        <authorList>
            <consortium name="The Broad Institute Genome Sequencing Platform"/>
            <person name="Russ C."/>
            <person name="Nusbaum C."/>
            <person name="Tyler B."/>
            <person name="van West P."/>
            <person name="Dieguez-Uribeondo J."/>
            <person name="de Bruijn I."/>
            <person name="Tripathy S."/>
            <person name="Jiang R."/>
            <person name="Young S.K."/>
            <person name="Zeng Q."/>
            <person name="Gargeya S."/>
            <person name="Fitzgerald M."/>
            <person name="Haas B."/>
            <person name="Abouelleil A."/>
            <person name="Alvarado L."/>
            <person name="Arachchi H.M."/>
            <person name="Berlin A."/>
            <person name="Chapman S.B."/>
            <person name="Goldberg J."/>
            <person name="Griggs A."/>
            <person name="Gujja S."/>
            <person name="Hansen M."/>
            <person name="Howarth C."/>
            <person name="Imamovic A."/>
            <person name="Larimer J."/>
            <person name="McCowen C."/>
            <person name="Montmayeur A."/>
            <person name="Murphy C."/>
            <person name="Neiman D."/>
            <person name="Pearson M."/>
            <person name="Priest M."/>
            <person name="Roberts A."/>
            <person name="Saif S."/>
            <person name="Shea T."/>
            <person name="Sisk P."/>
            <person name="Sykes S."/>
            <person name="Wortman J."/>
            <person name="Nusbaum C."/>
            <person name="Birren B."/>
        </authorList>
    </citation>
    <scope>NUCLEOTIDE SEQUENCE [LARGE SCALE GENOMIC DNA]</scope>
    <source>
        <strain evidence="2 3">VS20</strain>
    </source>
</reference>
<evidence type="ECO:0000256" key="1">
    <source>
        <dbReference type="SAM" id="MobiDB-lite"/>
    </source>
</evidence>
<evidence type="ECO:0000313" key="2">
    <source>
        <dbReference type="EMBL" id="EQC39477.1"/>
    </source>
</evidence>
<dbReference type="OMA" id="VQHKFAT"/>
<keyword evidence="3" id="KW-1185">Reference proteome</keyword>
<sequence length="124" mass="13694">MSKKDPTTDAEKKTRASKRLADALKRQISTKKKARTTTPRVGKPRDAPKMVLAAPERRQLIAFYYIHVLAAPDETKWDGVNGTVSTLVKALKLPIGSRAAVRHVLEVVQHKFATGEAYTDVTPS</sequence>
<proteinExistence type="predicted"/>
<dbReference type="GeneID" id="19943647"/>
<dbReference type="InParanoid" id="T0S9P8"/>
<dbReference type="OrthoDB" id="10328047at2759"/>
<dbReference type="RefSeq" id="XP_008606749.1">
    <property type="nucleotide sequence ID" value="XM_008608527.1"/>
</dbReference>
<gene>
    <name evidence="2" type="ORF">SDRG_02920</name>
</gene>